<comment type="similarity">
    <text evidence="2">Belongs to the synaptogyrin family.</text>
</comment>
<evidence type="ECO:0000256" key="8">
    <source>
        <dbReference type="SAM" id="Phobius"/>
    </source>
</evidence>
<evidence type="ECO:0000256" key="4">
    <source>
        <dbReference type="ARBA" id="ARBA00022989"/>
    </source>
</evidence>
<evidence type="ECO:0000256" key="3">
    <source>
        <dbReference type="ARBA" id="ARBA00022692"/>
    </source>
</evidence>
<reference evidence="10" key="3">
    <citation type="submission" date="2025-09" db="UniProtKB">
        <authorList>
            <consortium name="Ensembl"/>
        </authorList>
    </citation>
    <scope>IDENTIFICATION</scope>
</reference>
<organism evidence="10 11">
    <name type="scientific">Gopherus agassizii</name>
    <name type="common">Agassiz's desert tortoise</name>
    <dbReference type="NCBI Taxonomy" id="38772"/>
    <lineage>
        <taxon>Eukaryota</taxon>
        <taxon>Metazoa</taxon>
        <taxon>Chordata</taxon>
        <taxon>Craniata</taxon>
        <taxon>Vertebrata</taxon>
        <taxon>Euteleostomi</taxon>
        <taxon>Archelosauria</taxon>
        <taxon>Testudinata</taxon>
        <taxon>Testudines</taxon>
        <taxon>Cryptodira</taxon>
        <taxon>Durocryptodira</taxon>
        <taxon>Testudinoidea</taxon>
        <taxon>Testudinidae</taxon>
        <taxon>Gopherus</taxon>
    </lineage>
</organism>
<feature type="transmembrane region" description="Helical" evidence="8">
    <location>
        <begin position="201"/>
        <end position="225"/>
    </location>
</feature>
<evidence type="ECO:0000313" key="11">
    <source>
        <dbReference type="Proteomes" id="UP000291020"/>
    </source>
</evidence>
<dbReference type="PANTHER" id="PTHR10838:SF8">
    <property type="entry name" value="SYNAPTOGYRIN-3"/>
    <property type="match status" value="1"/>
</dbReference>
<feature type="transmembrane region" description="Helical" evidence="8">
    <location>
        <begin position="245"/>
        <end position="265"/>
    </location>
</feature>
<evidence type="ECO:0000256" key="2">
    <source>
        <dbReference type="ARBA" id="ARBA00010252"/>
    </source>
</evidence>
<dbReference type="STRING" id="38772.ENSGAGP00000033770"/>
<dbReference type="AlphaFoldDB" id="A0A452J056"/>
<protein>
    <recommendedName>
        <fullName evidence="9">MARVEL domain-containing protein</fullName>
    </recommendedName>
</protein>
<dbReference type="InterPro" id="IPR016579">
    <property type="entry name" value="Synaptogyrin"/>
</dbReference>
<proteinExistence type="inferred from homology"/>
<dbReference type="PROSITE" id="PS51225">
    <property type="entry name" value="MARVEL"/>
    <property type="match status" value="1"/>
</dbReference>
<reference evidence="10" key="2">
    <citation type="submission" date="2025-08" db="UniProtKB">
        <authorList>
            <consortium name="Ensembl"/>
        </authorList>
    </citation>
    <scope>IDENTIFICATION</scope>
</reference>
<feature type="region of interest" description="Disordered" evidence="7">
    <location>
        <begin position="45"/>
        <end position="64"/>
    </location>
</feature>
<dbReference type="Ensembl" id="ENSGAGT00000038251.1">
    <property type="protein sequence ID" value="ENSGAGP00000033770.1"/>
    <property type="gene ID" value="ENSGAGG00000024036.1"/>
</dbReference>
<evidence type="ECO:0000256" key="5">
    <source>
        <dbReference type="ARBA" id="ARBA00023136"/>
    </source>
</evidence>
<feature type="domain" description="MARVEL" evidence="9">
    <location>
        <begin position="117"/>
        <end position="269"/>
    </location>
</feature>
<sequence>MSTQTPPARPPWYLPLPKARTTPGEPIRQGTGVRQRGRLWLHPPRQGLCARRGHPGRRWREPPPLPARTRRLGLCCTARNRGREEAKLQQADQRLGRMEGASFGAGRAGGDVDPVDFLKQPQTILRIVAWVFSIVVFGSIVNEGYVNDEKEAELRCVFKKNEDACNYGIAIGIIAFFACIFFFIVDLYFQQISSVKDRKRVVLLDLGFSGLWSFLWFIAFCFLANQWQHTPASKGASQGADAARAAIAFSFFSILSWVALTVMAMQRYHLGTDMSLFATDQFATDPNTGYPGYPTGSGIESTETYQSPPFSETIDTSPKGYQVPTY</sequence>
<keyword evidence="11" id="KW-1185">Reference proteome</keyword>
<dbReference type="GO" id="GO:0031594">
    <property type="term" value="C:neuromuscular junction"/>
    <property type="evidence" value="ECO:0007669"/>
    <property type="project" value="TreeGrafter"/>
</dbReference>
<feature type="transmembrane region" description="Helical" evidence="8">
    <location>
        <begin position="127"/>
        <end position="146"/>
    </location>
</feature>
<accession>A0A452J056</accession>
<feature type="compositionally biased region" description="Polar residues" evidence="7">
    <location>
        <begin position="304"/>
        <end position="316"/>
    </location>
</feature>
<dbReference type="Proteomes" id="UP000291020">
    <property type="component" value="Unassembled WGS sequence"/>
</dbReference>
<comment type="subcellular location">
    <subcellularLocation>
        <location evidence="1">Membrane</location>
        <topology evidence="1">Multi-pass membrane protein</topology>
    </subcellularLocation>
</comment>
<evidence type="ECO:0000313" key="10">
    <source>
        <dbReference type="Ensembl" id="ENSGAGP00000033770.1"/>
    </source>
</evidence>
<name>A0A452J056_9SAUR</name>
<evidence type="ECO:0000256" key="6">
    <source>
        <dbReference type="PROSITE-ProRule" id="PRU00581"/>
    </source>
</evidence>
<dbReference type="GO" id="GO:0030672">
    <property type="term" value="C:synaptic vesicle membrane"/>
    <property type="evidence" value="ECO:0007669"/>
    <property type="project" value="TreeGrafter"/>
</dbReference>
<keyword evidence="5 6" id="KW-0472">Membrane</keyword>
<feature type="region of interest" description="Disordered" evidence="7">
    <location>
        <begin position="1"/>
        <end position="31"/>
    </location>
</feature>
<evidence type="ECO:0000256" key="1">
    <source>
        <dbReference type="ARBA" id="ARBA00004141"/>
    </source>
</evidence>
<feature type="region of interest" description="Disordered" evidence="7">
    <location>
        <begin position="304"/>
        <end position="326"/>
    </location>
</feature>
<evidence type="ECO:0000259" key="9">
    <source>
        <dbReference type="PROSITE" id="PS51225"/>
    </source>
</evidence>
<dbReference type="InterPro" id="IPR008253">
    <property type="entry name" value="Marvel"/>
</dbReference>
<reference evidence="11" key="1">
    <citation type="journal article" date="2017" name="PLoS ONE">
        <title>The Agassiz's desert tortoise genome provides a resource for the conservation of a threatened species.</title>
        <authorList>
            <person name="Tollis M."/>
            <person name="DeNardo D.F."/>
            <person name="Cornelius J.A."/>
            <person name="Dolby G.A."/>
            <person name="Edwards T."/>
            <person name="Henen B.T."/>
            <person name="Karl A.E."/>
            <person name="Murphy R.W."/>
            <person name="Kusumi K."/>
        </authorList>
    </citation>
    <scope>NUCLEOTIDE SEQUENCE [LARGE SCALE GENOMIC DNA]</scope>
</reference>
<keyword evidence="4 8" id="KW-1133">Transmembrane helix</keyword>
<dbReference type="Pfam" id="PF01284">
    <property type="entry name" value="MARVEL"/>
    <property type="match status" value="1"/>
</dbReference>
<dbReference type="PANTHER" id="PTHR10838">
    <property type="entry name" value="SYNAPTOGYRIN"/>
    <property type="match status" value="1"/>
</dbReference>
<feature type="transmembrane region" description="Helical" evidence="8">
    <location>
        <begin position="166"/>
        <end position="189"/>
    </location>
</feature>
<keyword evidence="3 6" id="KW-0812">Transmembrane</keyword>
<evidence type="ECO:0000256" key="7">
    <source>
        <dbReference type="SAM" id="MobiDB-lite"/>
    </source>
</evidence>